<keyword evidence="1" id="KW-0812">Transmembrane</keyword>
<proteinExistence type="predicted"/>
<accession>A0A6S6ULT4</accession>
<dbReference type="InterPro" id="IPR018643">
    <property type="entry name" value="DUF2069_membrane"/>
</dbReference>
<protein>
    <recommendedName>
        <fullName evidence="3">DUF2069 domain-containing protein</fullName>
    </recommendedName>
</protein>
<feature type="transmembrane region" description="Helical" evidence="1">
    <location>
        <begin position="7"/>
        <end position="26"/>
    </location>
</feature>
<feature type="transmembrane region" description="Helical" evidence="1">
    <location>
        <begin position="38"/>
        <end position="57"/>
    </location>
</feature>
<reference evidence="2" key="1">
    <citation type="submission" date="2020-01" db="EMBL/GenBank/DDBJ databases">
        <authorList>
            <person name="Meier V. D."/>
            <person name="Meier V D."/>
        </authorList>
    </citation>
    <scope>NUCLEOTIDE SEQUENCE</scope>
    <source>
        <strain evidence="2">HLG_WM_MAG_09</strain>
    </source>
</reference>
<organism evidence="2">
    <name type="scientific">uncultured Thiotrichaceae bacterium</name>
    <dbReference type="NCBI Taxonomy" id="298394"/>
    <lineage>
        <taxon>Bacteria</taxon>
        <taxon>Pseudomonadati</taxon>
        <taxon>Pseudomonadota</taxon>
        <taxon>Gammaproteobacteria</taxon>
        <taxon>Thiotrichales</taxon>
        <taxon>Thiotrichaceae</taxon>
        <taxon>environmental samples</taxon>
    </lineage>
</organism>
<evidence type="ECO:0000256" key="1">
    <source>
        <dbReference type="SAM" id="Phobius"/>
    </source>
</evidence>
<feature type="transmembrane region" description="Helical" evidence="1">
    <location>
        <begin position="89"/>
        <end position="109"/>
    </location>
</feature>
<keyword evidence="1" id="KW-0472">Membrane</keyword>
<feature type="transmembrane region" description="Helical" evidence="1">
    <location>
        <begin position="64"/>
        <end position="83"/>
    </location>
</feature>
<evidence type="ECO:0000313" key="2">
    <source>
        <dbReference type="EMBL" id="CAA6830120.1"/>
    </source>
</evidence>
<keyword evidence="1" id="KW-1133">Transmembrane helix</keyword>
<name>A0A6S6ULT4_9GAMM</name>
<gene>
    <name evidence="2" type="ORF">HELGO_WM23968</name>
</gene>
<evidence type="ECO:0008006" key="3">
    <source>
        <dbReference type="Google" id="ProtNLM"/>
    </source>
</evidence>
<dbReference type="Pfam" id="PF09842">
    <property type="entry name" value="DUF2069"/>
    <property type="match status" value="1"/>
</dbReference>
<sequence length="119" mass="13254">MNTALLFWRGVTIIGVFGLLGLIIIWNGWLAPVQQVPLWLELLLFGLPLALLARGILYGKAIAHVRATMISLAYTTISIWFILTPQEETYGYLMLLFSILLYAGGFFGAKYISKASETN</sequence>
<dbReference type="AlphaFoldDB" id="A0A6S6ULT4"/>
<dbReference type="EMBL" id="CACVAT010000562">
    <property type="protein sequence ID" value="CAA6830120.1"/>
    <property type="molecule type" value="Genomic_DNA"/>
</dbReference>